<name>A0ACC2GRX6_DALPE</name>
<proteinExistence type="predicted"/>
<gene>
    <name evidence="1" type="ORF">DPEC_G00134240</name>
</gene>
<accession>A0ACC2GRX6</accession>
<protein>
    <submittedName>
        <fullName evidence="1">Uncharacterized protein</fullName>
    </submittedName>
</protein>
<organism evidence="1 2">
    <name type="scientific">Dallia pectoralis</name>
    <name type="common">Alaska blackfish</name>
    <dbReference type="NCBI Taxonomy" id="75939"/>
    <lineage>
        <taxon>Eukaryota</taxon>
        <taxon>Metazoa</taxon>
        <taxon>Chordata</taxon>
        <taxon>Craniata</taxon>
        <taxon>Vertebrata</taxon>
        <taxon>Euteleostomi</taxon>
        <taxon>Actinopterygii</taxon>
        <taxon>Neopterygii</taxon>
        <taxon>Teleostei</taxon>
        <taxon>Protacanthopterygii</taxon>
        <taxon>Esociformes</taxon>
        <taxon>Umbridae</taxon>
        <taxon>Dallia</taxon>
    </lineage>
</organism>
<evidence type="ECO:0000313" key="1">
    <source>
        <dbReference type="EMBL" id="KAJ8006342.1"/>
    </source>
</evidence>
<reference evidence="1" key="1">
    <citation type="submission" date="2021-05" db="EMBL/GenBank/DDBJ databases">
        <authorList>
            <person name="Pan Q."/>
            <person name="Jouanno E."/>
            <person name="Zahm M."/>
            <person name="Klopp C."/>
            <person name="Cabau C."/>
            <person name="Louis A."/>
            <person name="Berthelot C."/>
            <person name="Parey E."/>
            <person name="Roest Crollius H."/>
            <person name="Montfort J."/>
            <person name="Robinson-Rechavi M."/>
            <person name="Bouchez O."/>
            <person name="Lampietro C."/>
            <person name="Lopez Roques C."/>
            <person name="Donnadieu C."/>
            <person name="Postlethwait J."/>
            <person name="Bobe J."/>
            <person name="Dillon D."/>
            <person name="Chandos A."/>
            <person name="von Hippel F."/>
            <person name="Guiguen Y."/>
        </authorList>
    </citation>
    <scope>NUCLEOTIDE SEQUENCE</scope>
    <source>
        <strain evidence="1">YG-Jan2019</strain>
    </source>
</reference>
<dbReference type="EMBL" id="CM055737">
    <property type="protein sequence ID" value="KAJ8006342.1"/>
    <property type="molecule type" value="Genomic_DNA"/>
</dbReference>
<keyword evidence="2" id="KW-1185">Reference proteome</keyword>
<dbReference type="Proteomes" id="UP001157502">
    <property type="component" value="Chromosome 10"/>
</dbReference>
<evidence type="ECO:0000313" key="2">
    <source>
        <dbReference type="Proteomes" id="UP001157502"/>
    </source>
</evidence>
<comment type="caution">
    <text evidence="1">The sequence shown here is derived from an EMBL/GenBank/DDBJ whole genome shotgun (WGS) entry which is preliminary data.</text>
</comment>
<sequence>MPREQAATASIPVVDTLKSSVYSGHQSILIPPSELEVNPALWLLAVSQYKVRDTFCSYSVMELCTKGLGLQTESLKVISRPDLSRVRTCVVVAEERPRIALTQSFSKLFKDLGLHPRAVSTSFGCRVNLAICLQGTSGPDPTTVYVDMRALRHDR</sequence>